<dbReference type="AlphaFoldDB" id="A0A061SFZ0"/>
<protein>
    <submittedName>
        <fullName evidence="2">Uncharacterized protein</fullName>
    </submittedName>
</protein>
<feature type="coiled-coil region" evidence="1">
    <location>
        <begin position="15"/>
        <end position="266"/>
    </location>
</feature>
<feature type="non-terminal residue" evidence="2">
    <location>
        <position position="310"/>
    </location>
</feature>
<gene>
    <name evidence="2" type="ORF">TSPGSL018_3983</name>
</gene>
<feature type="non-terminal residue" evidence="2">
    <location>
        <position position="1"/>
    </location>
</feature>
<accession>A0A061SFZ0</accession>
<evidence type="ECO:0000313" key="2">
    <source>
        <dbReference type="EMBL" id="JAC83173.1"/>
    </source>
</evidence>
<keyword evidence="1" id="KW-0175">Coiled coil</keyword>
<proteinExistence type="predicted"/>
<name>A0A061SFZ0_9CHLO</name>
<reference evidence="2" key="1">
    <citation type="submission" date="2014-05" db="EMBL/GenBank/DDBJ databases">
        <title>The transcriptome of the halophilic microalga Tetraselmis sp. GSL018 isolated from the Great Salt Lake, Utah.</title>
        <authorList>
            <person name="Jinkerson R.E."/>
            <person name="D'Adamo S."/>
            <person name="Posewitz M.C."/>
        </authorList>
    </citation>
    <scope>NUCLEOTIDE SEQUENCE</scope>
    <source>
        <strain evidence="2">GSL018</strain>
    </source>
</reference>
<sequence length="310" mass="35183">GGEVNRPGRTPGSEIAALREKHEQEMEALKSQHRETVEEYEAEVRRLAAKLSEGADPRKIADLEARLKELQERLEAEREQHVAEIAKLRANSEENLGNLEKIRRLEDEKAAMQRSLESKDQQLRELDAVQAQLRDKEYRLFEANKALDEARATHSASLSSATRNLEHEVQGLKRALQDKEQEHEAALRSLAEEHRRDAARQVAEVESQVAALKADLEARDRRAKAEALEAEARGRREAEEERDKAIRELKARESALEEEREVVKRHAVSAQVLGDLSNKVDTVAARAVEREERIGKQLDKTLKDRDAAVS</sequence>
<organism evidence="2">
    <name type="scientific">Tetraselmis sp. GSL018</name>
    <dbReference type="NCBI Taxonomy" id="582737"/>
    <lineage>
        <taxon>Eukaryota</taxon>
        <taxon>Viridiplantae</taxon>
        <taxon>Chlorophyta</taxon>
        <taxon>core chlorophytes</taxon>
        <taxon>Chlorodendrophyceae</taxon>
        <taxon>Chlorodendrales</taxon>
        <taxon>Chlorodendraceae</taxon>
        <taxon>Tetraselmis</taxon>
    </lineage>
</organism>
<evidence type="ECO:0000256" key="1">
    <source>
        <dbReference type="SAM" id="Coils"/>
    </source>
</evidence>
<dbReference type="EMBL" id="GBEZ01001833">
    <property type="protein sequence ID" value="JAC83173.1"/>
    <property type="molecule type" value="Transcribed_RNA"/>
</dbReference>